<dbReference type="PANTHER" id="PTHR45650">
    <property type="entry name" value="GDSL-LIKE LIPASE/ACYLHYDROLASE-RELATED"/>
    <property type="match status" value="1"/>
</dbReference>
<dbReference type="Gene3D" id="3.40.50.1110">
    <property type="entry name" value="SGNH hydrolase"/>
    <property type="match status" value="2"/>
</dbReference>
<dbReference type="InterPro" id="IPR001087">
    <property type="entry name" value="GDSL"/>
</dbReference>
<sequence length="301" mass="33257">MEMMNKTSMPLLLVCLFFFFFVSVESKTAQLAPALYVFGDSIVDAGNNDILNTKAKANFPPYGIDFIGGLKAGGRFTNGRTIVDFYAKWLGIKTSPPPFLHVNLERAKIYQGFNFASGSSGILPESGKELADLYKLGARKFVVYEIPAAAIDAIDRVIATYNVKLGEKLQQLTSTLKGSTFILAKFFDLAKDLKDNPTRYGFKDSNPCCMVSQEGPACIPNTIPCIDRDRHALFDKVHPSEAAYNIMATKCFSEKGFCVPMNLKQLAMAGGTKQASPKIKVKDTHVRRPKTKVLDVQYLHV</sequence>
<dbReference type="GO" id="GO:0005576">
    <property type="term" value="C:extracellular region"/>
    <property type="evidence" value="ECO:0007669"/>
    <property type="project" value="UniProtKB-SubCell"/>
</dbReference>
<dbReference type="GO" id="GO:0016042">
    <property type="term" value="P:lipid catabolic process"/>
    <property type="evidence" value="ECO:0007669"/>
    <property type="project" value="UniProtKB-KW"/>
</dbReference>
<dbReference type="InterPro" id="IPR036514">
    <property type="entry name" value="SGNH_hydro_sf"/>
</dbReference>
<evidence type="ECO:0000256" key="4">
    <source>
        <dbReference type="ARBA" id="ARBA00022729"/>
    </source>
</evidence>
<evidence type="ECO:0000256" key="6">
    <source>
        <dbReference type="ARBA" id="ARBA00022963"/>
    </source>
</evidence>
<reference evidence="9" key="1">
    <citation type="journal article" date="2023" name="Science">
        <title>Elucidation of the pathway for biosynthesis of saponin adjuvants from the soapbark tree.</title>
        <authorList>
            <person name="Reed J."/>
            <person name="Orme A."/>
            <person name="El-Demerdash A."/>
            <person name="Owen C."/>
            <person name="Martin L.B.B."/>
            <person name="Misra R.C."/>
            <person name="Kikuchi S."/>
            <person name="Rejzek M."/>
            <person name="Martin A.C."/>
            <person name="Harkess A."/>
            <person name="Leebens-Mack J."/>
            <person name="Louveau T."/>
            <person name="Stephenson M.J."/>
            <person name="Osbourn A."/>
        </authorList>
    </citation>
    <scope>NUCLEOTIDE SEQUENCE</scope>
    <source>
        <strain evidence="9">S10</strain>
    </source>
</reference>
<dbReference type="InterPro" id="IPR051238">
    <property type="entry name" value="GDSL_esterase/lipase"/>
</dbReference>
<dbReference type="AlphaFoldDB" id="A0AAD7P8B1"/>
<evidence type="ECO:0000256" key="7">
    <source>
        <dbReference type="ARBA" id="ARBA00023098"/>
    </source>
</evidence>
<dbReference type="InterPro" id="IPR008265">
    <property type="entry name" value="Lipase_GDSL_AS"/>
</dbReference>
<dbReference type="Proteomes" id="UP001163823">
    <property type="component" value="Chromosome 13"/>
</dbReference>
<dbReference type="PROSITE" id="PS01098">
    <property type="entry name" value="LIPASE_GDSL_SER"/>
    <property type="match status" value="1"/>
</dbReference>
<evidence type="ECO:0000313" key="9">
    <source>
        <dbReference type="EMBL" id="KAJ7945762.1"/>
    </source>
</evidence>
<proteinExistence type="inferred from homology"/>
<evidence type="ECO:0000256" key="3">
    <source>
        <dbReference type="ARBA" id="ARBA00022525"/>
    </source>
</evidence>
<keyword evidence="3" id="KW-0964">Secreted</keyword>
<feature type="chain" id="PRO_5042271395" evidence="8">
    <location>
        <begin position="27"/>
        <end position="301"/>
    </location>
</feature>
<evidence type="ECO:0000313" key="10">
    <source>
        <dbReference type="Proteomes" id="UP001163823"/>
    </source>
</evidence>
<keyword evidence="10" id="KW-1185">Reference proteome</keyword>
<gene>
    <name evidence="9" type="ORF">O6P43_030778</name>
</gene>
<comment type="subcellular location">
    <subcellularLocation>
        <location evidence="1">Secreted</location>
    </subcellularLocation>
</comment>
<dbReference type="KEGG" id="qsa:O6P43_030778"/>
<keyword evidence="4 8" id="KW-0732">Signal</keyword>
<evidence type="ECO:0000256" key="1">
    <source>
        <dbReference type="ARBA" id="ARBA00004613"/>
    </source>
</evidence>
<dbReference type="PANTHER" id="PTHR45650:SF43">
    <property type="entry name" value="GDSL ESTERASE_LIPASE 7-LIKE"/>
    <property type="match status" value="1"/>
</dbReference>
<dbReference type="GO" id="GO:0016298">
    <property type="term" value="F:lipase activity"/>
    <property type="evidence" value="ECO:0007669"/>
    <property type="project" value="InterPro"/>
</dbReference>
<keyword evidence="6" id="KW-0442">Lipid degradation</keyword>
<keyword evidence="5" id="KW-0378">Hydrolase</keyword>
<feature type="signal peptide" evidence="8">
    <location>
        <begin position="1"/>
        <end position="26"/>
    </location>
</feature>
<comment type="similarity">
    <text evidence="2">Belongs to the 'GDSL' lipolytic enzyme family.</text>
</comment>
<name>A0AAD7P8B1_QUISA</name>
<dbReference type="Pfam" id="PF00657">
    <property type="entry name" value="Lipase_GDSL"/>
    <property type="match status" value="2"/>
</dbReference>
<comment type="caution">
    <text evidence="9">The sequence shown here is derived from an EMBL/GenBank/DDBJ whole genome shotgun (WGS) entry which is preliminary data.</text>
</comment>
<accession>A0AAD7P8B1</accession>
<keyword evidence="7" id="KW-0443">Lipid metabolism</keyword>
<dbReference type="EMBL" id="JARAOO010000013">
    <property type="protein sequence ID" value="KAJ7945762.1"/>
    <property type="molecule type" value="Genomic_DNA"/>
</dbReference>
<protein>
    <submittedName>
        <fullName evidence="9">GDSL esterase/lipase</fullName>
    </submittedName>
</protein>
<evidence type="ECO:0000256" key="5">
    <source>
        <dbReference type="ARBA" id="ARBA00022801"/>
    </source>
</evidence>
<organism evidence="9 10">
    <name type="scientific">Quillaja saponaria</name>
    <name type="common">Soap bark tree</name>
    <dbReference type="NCBI Taxonomy" id="32244"/>
    <lineage>
        <taxon>Eukaryota</taxon>
        <taxon>Viridiplantae</taxon>
        <taxon>Streptophyta</taxon>
        <taxon>Embryophyta</taxon>
        <taxon>Tracheophyta</taxon>
        <taxon>Spermatophyta</taxon>
        <taxon>Magnoliopsida</taxon>
        <taxon>eudicotyledons</taxon>
        <taxon>Gunneridae</taxon>
        <taxon>Pentapetalae</taxon>
        <taxon>rosids</taxon>
        <taxon>fabids</taxon>
        <taxon>Fabales</taxon>
        <taxon>Quillajaceae</taxon>
        <taxon>Quillaja</taxon>
    </lineage>
</organism>
<evidence type="ECO:0000256" key="8">
    <source>
        <dbReference type="SAM" id="SignalP"/>
    </source>
</evidence>
<evidence type="ECO:0000256" key="2">
    <source>
        <dbReference type="ARBA" id="ARBA00008668"/>
    </source>
</evidence>